<sequence>MNDELRERLHDEMIVPSDQLYIDCYIQRAFLKDPEFIQVLKSEFGASPNELDPYEEAFVIQENYGLSSNTVEWGNENLLNILKENVPEDYQKFLNYQSVYEQQQKEKEPSKKVTKLCDLER</sequence>
<protein>
    <submittedName>
        <fullName evidence="1">Uncharacterized protein</fullName>
    </submittedName>
</protein>
<name>A0A4U2YUV0_9BACI</name>
<dbReference type="EMBL" id="SZPU01000065">
    <property type="protein sequence ID" value="TKI65259.1"/>
    <property type="molecule type" value="Genomic_DNA"/>
</dbReference>
<gene>
    <name evidence="1" type="ORF">FC756_16855</name>
</gene>
<accession>A0A4U2YUV0</accession>
<organism evidence="1 2">
    <name type="scientific">Lysinibacillus mangiferihumi</name>
    <dbReference type="NCBI Taxonomy" id="1130819"/>
    <lineage>
        <taxon>Bacteria</taxon>
        <taxon>Bacillati</taxon>
        <taxon>Bacillota</taxon>
        <taxon>Bacilli</taxon>
        <taxon>Bacillales</taxon>
        <taxon>Bacillaceae</taxon>
        <taxon>Lysinibacillus</taxon>
    </lineage>
</organism>
<dbReference type="AlphaFoldDB" id="A0A4U2YUV0"/>
<reference evidence="1 2" key="1">
    <citation type="submission" date="2019-04" db="EMBL/GenBank/DDBJ databases">
        <title>Lysinibacillus genome sequencing.</title>
        <authorList>
            <person name="Dunlap C."/>
        </authorList>
    </citation>
    <scope>NUCLEOTIDE SEQUENCE [LARGE SCALE GENOMIC DNA]</scope>
    <source>
        <strain evidence="1 2">CCTCC AB 2010389</strain>
    </source>
</reference>
<comment type="caution">
    <text evidence="1">The sequence shown here is derived from an EMBL/GenBank/DDBJ whole genome shotgun (WGS) entry which is preliminary data.</text>
</comment>
<evidence type="ECO:0000313" key="2">
    <source>
        <dbReference type="Proteomes" id="UP000308744"/>
    </source>
</evidence>
<keyword evidence="2" id="KW-1185">Reference proteome</keyword>
<dbReference type="RefSeq" id="WP_107896511.1">
    <property type="nucleotide sequence ID" value="NZ_PYWM01000021.1"/>
</dbReference>
<proteinExistence type="predicted"/>
<evidence type="ECO:0000313" key="1">
    <source>
        <dbReference type="EMBL" id="TKI65259.1"/>
    </source>
</evidence>
<dbReference type="Proteomes" id="UP000308744">
    <property type="component" value="Unassembled WGS sequence"/>
</dbReference>